<dbReference type="EMBL" id="KK763589">
    <property type="protein sequence ID" value="KFP45666.1"/>
    <property type="molecule type" value="Genomic_DNA"/>
</dbReference>
<dbReference type="Proteomes" id="UP000053330">
    <property type="component" value="Unassembled WGS sequence"/>
</dbReference>
<gene>
    <name evidence="1" type="ORF">N324_12860</name>
</gene>
<feature type="non-terminal residue" evidence="1">
    <location>
        <position position="66"/>
    </location>
</feature>
<organism evidence="1 2">
    <name type="scientific">Chlamydotis macqueenii</name>
    <name type="common">Macqueen's bustard</name>
    <dbReference type="NCBI Taxonomy" id="187382"/>
    <lineage>
        <taxon>Eukaryota</taxon>
        <taxon>Metazoa</taxon>
        <taxon>Chordata</taxon>
        <taxon>Craniata</taxon>
        <taxon>Vertebrata</taxon>
        <taxon>Euteleostomi</taxon>
        <taxon>Archelosauria</taxon>
        <taxon>Archosauria</taxon>
        <taxon>Dinosauria</taxon>
        <taxon>Saurischia</taxon>
        <taxon>Theropoda</taxon>
        <taxon>Coelurosauria</taxon>
        <taxon>Aves</taxon>
        <taxon>Neognathae</taxon>
        <taxon>Neoaves</taxon>
        <taxon>Otidimorphae</taxon>
        <taxon>Otidiformes</taxon>
        <taxon>Otididae</taxon>
        <taxon>Chlamydotis</taxon>
    </lineage>
</organism>
<accession>A0A091LSD2</accession>
<feature type="non-terminal residue" evidence="1">
    <location>
        <position position="1"/>
    </location>
</feature>
<evidence type="ECO:0000313" key="2">
    <source>
        <dbReference type="Proteomes" id="UP000053330"/>
    </source>
</evidence>
<protein>
    <submittedName>
        <fullName evidence="1">Uncharacterized protein</fullName>
    </submittedName>
</protein>
<name>A0A091LSD2_9AVES</name>
<proteinExistence type="predicted"/>
<dbReference type="AlphaFoldDB" id="A0A091LSD2"/>
<reference evidence="1 2" key="1">
    <citation type="submission" date="2014-04" db="EMBL/GenBank/DDBJ databases">
        <title>Genome evolution of avian class.</title>
        <authorList>
            <person name="Zhang G."/>
            <person name="Li C."/>
        </authorList>
    </citation>
    <scope>NUCLEOTIDE SEQUENCE [LARGE SCALE GENOMIC DNA]</scope>
    <source>
        <strain evidence="1">BGI_N324</strain>
    </source>
</reference>
<keyword evidence="2" id="KW-1185">Reference proteome</keyword>
<evidence type="ECO:0000313" key="1">
    <source>
        <dbReference type="EMBL" id="KFP45666.1"/>
    </source>
</evidence>
<sequence>WFSSRVLAVGVGEGISVLLLTDKLTLWCSRGVTVMPPRLAVGEACSLSALVPTMGVVGMETSSISV</sequence>